<dbReference type="AlphaFoldDB" id="A0A8J2V4J3"/>
<sequence>MLSGCESLNLAMGAANYDRVYDTYAQTDTTETSITNRRHADGRDAGLISAFFGLDDALPEGITDRVACEGAGGADGMPIIFSHEVDIATLEPGDLRITTQSGAVNPVTCLTLDPASDPGELRTALLAGFYGSAEDEPVSVDIVGNVLSLDGTVNFKGASVAVTPLEAGPTLVWAEIVPEMQWDLGGKATDFPWGGGSRCPVGTAQVVRVTWGGGVTKPGGDPADDTERKLYKVKTVTADGKPAEITPFALADLKDGDNNHLLCLDTTDAVTSVFFPAGYLTDPREDLNPDTTISLLP</sequence>
<proteinExistence type="predicted"/>
<gene>
    <name evidence="1" type="ORF">GCM10011342_09300</name>
</gene>
<evidence type="ECO:0000313" key="2">
    <source>
        <dbReference type="Proteomes" id="UP000613582"/>
    </source>
</evidence>
<keyword evidence="2" id="KW-1185">Reference proteome</keyword>
<evidence type="ECO:0000313" key="1">
    <source>
        <dbReference type="EMBL" id="GGD02421.1"/>
    </source>
</evidence>
<accession>A0A8J2V4J3</accession>
<reference evidence="1" key="2">
    <citation type="submission" date="2020-09" db="EMBL/GenBank/DDBJ databases">
        <authorList>
            <person name="Sun Q."/>
            <person name="Zhou Y."/>
        </authorList>
    </citation>
    <scope>NUCLEOTIDE SEQUENCE</scope>
    <source>
        <strain evidence="1">CGMCC 1.12921</strain>
    </source>
</reference>
<reference evidence="1" key="1">
    <citation type="journal article" date="2014" name="Int. J. Syst. Evol. Microbiol.">
        <title>Complete genome sequence of Corynebacterium casei LMG S-19264T (=DSM 44701T), isolated from a smear-ripened cheese.</title>
        <authorList>
            <consortium name="US DOE Joint Genome Institute (JGI-PGF)"/>
            <person name="Walter F."/>
            <person name="Albersmeier A."/>
            <person name="Kalinowski J."/>
            <person name="Ruckert C."/>
        </authorList>
    </citation>
    <scope>NUCLEOTIDE SEQUENCE</scope>
    <source>
        <strain evidence="1">CGMCC 1.12921</strain>
    </source>
</reference>
<dbReference type="Proteomes" id="UP000613582">
    <property type="component" value="Unassembled WGS sequence"/>
</dbReference>
<comment type="caution">
    <text evidence="1">The sequence shown here is derived from an EMBL/GenBank/DDBJ whole genome shotgun (WGS) entry which is preliminary data.</text>
</comment>
<name>A0A8J2V4J3_9PROT</name>
<organism evidence="1 2">
    <name type="scientific">Aquisalinus flavus</name>
    <dbReference type="NCBI Taxonomy" id="1526572"/>
    <lineage>
        <taxon>Bacteria</taxon>
        <taxon>Pseudomonadati</taxon>
        <taxon>Pseudomonadota</taxon>
        <taxon>Alphaproteobacteria</taxon>
        <taxon>Parvularculales</taxon>
        <taxon>Parvularculaceae</taxon>
        <taxon>Aquisalinus</taxon>
    </lineage>
</organism>
<protein>
    <submittedName>
        <fullName evidence="1">Uncharacterized protein</fullName>
    </submittedName>
</protein>
<dbReference type="EMBL" id="BMGH01000001">
    <property type="protein sequence ID" value="GGD02421.1"/>
    <property type="molecule type" value="Genomic_DNA"/>
</dbReference>